<evidence type="ECO:0000313" key="2">
    <source>
        <dbReference type="Proteomes" id="UP001302072"/>
    </source>
</evidence>
<sequence length="198" mass="23003">MSRADLSDQLIHFTQGPSPEAAYERLCTILADGRLRGSDRLILNRYRCVCFTEAPLAALTDGLVNRWDYGRYAPFGLMFDKRWLYAQCARPVIYQPLAEAHDLPPSHQWRHMTYEPTANEPVDFTWEREWRLHDDALAFDSSCAGVVVPDTDWATRMLAEHELTQDWNVVAYSQIMESSLAEQYREPFRWTITALREA</sequence>
<name>A0ABY9YMJ7_9GAMM</name>
<evidence type="ECO:0000313" key="1">
    <source>
        <dbReference type="EMBL" id="WNH52086.1"/>
    </source>
</evidence>
<dbReference type="Proteomes" id="UP001302072">
    <property type="component" value="Chromosome"/>
</dbReference>
<protein>
    <recommendedName>
        <fullName evidence="3">DUF2063 domain-containing protein</fullName>
    </recommendedName>
</protein>
<organism evidence="1 2">
    <name type="scientific">Stenotrophomonas oahuensis</name>
    <dbReference type="NCBI Taxonomy" id="3003271"/>
    <lineage>
        <taxon>Bacteria</taxon>
        <taxon>Pseudomonadati</taxon>
        <taxon>Pseudomonadota</taxon>
        <taxon>Gammaproteobacteria</taxon>
        <taxon>Lysobacterales</taxon>
        <taxon>Lysobacteraceae</taxon>
        <taxon>Stenotrophomonas</taxon>
    </lineage>
</organism>
<keyword evidence="2" id="KW-1185">Reference proteome</keyword>
<gene>
    <name evidence="1" type="ORF">PDM29_17355</name>
</gene>
<dbReference type="EMBL" id="CP115541">
    <property type="protein sequence ID" value="WNH52086.1"/>
    <property type="molecule type" value="Genomic_DNA"/>
</dbReference>
<reference evidence="1 2" key="1">
    <citation type="submission" date="2022-12" db="EMBL/GenBank/DDBJ databases">
        <title>Two new species, Stenotrophomonas aracearum and Stenotrophomonas oahuensis, isolated from Anthurium (Araceae family) in Hawaii.</title>
        <authorList>
            <person name="Chunag S.C."/>
            <person name="Dobhal S."/>
            <person name="Alvarez A."/>
            <person name="Arif M."/>
        </authorList>
    </citation>
    <scope>NUCLEOTIDE SEQUENCE [LARGE SCALE GENOMIC DNA]</scope>
    <source>
        <strain evidence="1 2">A5586</strain>
    </source>
</reference>
<evidence type="ECO:0008006" key="3">
    <source>
        <dbReference type="Google" id="ProtNLM"/>
    </source>
</evidence>
<accession>A0ABY9YMJ7</accession>
<dbReference type="RefSeq" id="WP_311191291.1">
    <property type="nucleotide sequence ID" value="NZ_CP115541.1"/>
</dbReference>
<proteinExistence type="predicted"/>